<feature type="compositionally biased region" description="Basic and acidic residues" evidence="1">
    <location>
        <begin position="16"/>
        <end position="28"/>
    </location>
</feature>
<keyword evidence="3" id="KW-1185">Reference proteome</keyword>
<dbReference type="Proteomes" id="UP000284531">
    <property type="component" value="Unassembled WGS sequence"/>
</dbReference>
<evidence type="ECO:0000313" key="2">
    <source>
        <dbReference type="EMBL" id="RKE02557.1"/>
    </source>
</evidence>
<evidence type="ECO:0000313" key="3">
    <source>
        <dbReference type="Proteomes" id="UP000284531"/>
    </source>
</evidence>
<feature type="compositionally biased region" description="Basic and acidic residues" evidence="1">
    <location>
        <begin position="60"/>
        <end position="71"/>
    </location>
</feature>
<gene>
    <name evidence="2" type="ORF">BXY64_2652</name>
</gene>
<dbReference type="EMBL" id="RAPQ01000009">
    <property type="protein sequence ID" value="RKE02557.1"/>
    <property type="molecule type" value="Genomic_DNA"/>
</dbReference>
<reference evidence="2 3" key="1">
    <citation type="submission" date="2018-09" db="EMBL/GenBank/DDBJ databases">
        <title>Genomic Encyclopedia of Archaeal and Bacterial Type Strains, Phase II (KMG-II): from individual species to whole genera.</title>
        <authorList>
            <person name="Goeker M."/>
        </authorList>
    </citation>
    <scope>NUCLEOTIDE SEQUENCE [LARGE SCALE GENOMIC DNA]</scope>
    <source>
        <strain evidence="2 3">DSM 21950</strain>
    </source>
</reference>
<dbReference type="AlphaFoldDB" id="A0A419X4C1"/>
<evidence type="ECO:0000256" key="1">
    <source>
        <dbReference type="SAM" id="MobiDB-lite"/>
    </source>
</evidence>
<comment type="caution">
    <text evidence="2">The sequence shown here is derived from an EMBL/GenBank/DDBJ whole genome shotgun (WGS) entry which is preliminary data.</text>
</comment>
<name>A0A419X4C1_9BACT</name>
<feature type="compositionally biased region" description="Low complexity" evidence="1">
    <location>
        <begin position="30"/>
        <end position="47"/>
    </location>
</feature>
<organism evidence="2 3">
    <name type="scientific">Marinifilum flexuosum</name>
    <dbReference type="NCBI Taxonomy" id="1117708"/>
    <lineage>
        <taxon>Bacteria</taxon>
        <taxon>Pseudomonadati</taxon>
        <taxon>Bacteroidota</taxon>
        <taxon>Bacteroidia</taxon>
        <taxon>Marinilabiliales</taxon>
        <taxon>Marinifilaceae</taxon>
    </lineage>
</organism>
<accession>A0A419X4C1</accession>
<feature type="region of interest" description="Disordered" evidence="1">
    <location>
        <begin position="1"/>
        <end position="71"/>
    </location>
</feature>
<proteinExistence type="predicted"/>
<protein>
    <submittedName>
        <fullName evidence="2">Uncharacterized protein</fullName>
    </submittedName>
</protein>
<sequence length="87" mass="9073">MAGRKAGFPENSTGLADRKARLTTRKPELSGNSTGAAGSKGGSATNKVGLADPKAGMSTRKPELSENKHGLADRKRCTLVHSLFIAH</sequence>